<dbReference type="InterPro" id="IPR025234">
    <property type="entry name" value="YjzH-like"/>
</dbReference>
<dbReference type="Proteomes" id="UP000219356">
    <property type="component" value="Unassembled WGS sequence"/>
</dbReference>
<dbReference type="EMBL" id="OBEK01000002">
    <property type="protein sequence ID" value="SNZ09852.1"/>
    <property type="molecule type" value="Genomic_DNA"/>
</dbReference>
<dbReference type="AlphaFoldDB" id="A0A285NK35"/>
<name>A0A285NK35_9BACI</name>
<dbReference type="Pfam" id="PF13783">
    <property type="entry name" value="DUF4177"/>
    <property type="match status" value="1"/>
</dbReference>
<organism evidence="1 2">
    <name type="scientific">Terribacillus aidingensis</name>
    <dbReference type="NCBI Taxonomy" id="586416"/>
    <lineage>
        <taxon>Bacteria</taxon>
        <taxon>Bacillati</taxon>
        <taxon>Bacillota</taxon>
        <taxon>Bacilli</taxon>
        <taxon>Bacillales</taxon>
        <taxon>Bacillaceae</taxon>
        <taxon>Terribacillus</taxon>
    </lineage>
</organism>
<gene>
    <name evidence="1" type="ORF">SAMN05421503_1387</name>
</gene>
<dbReference type="OrthoDB" id="5432776at2"/>
<evidence type="ECO:0000313" key="2">
    <source>
        <dbReference type="Proteomes" id="UP000219356"/>
    </source>
</evidence>
<dbReference type="RefSeq" id="WP_097040602.1">
    <property type="nucleotide sequence ID" value="NZ_OBEK01000002.1"/>
</dbReference>
<evidence type="ECO:0000313" key="1">
    <source>
        <dbReference type="EMBL" id="SNZ09852.1"/>
    </source>
</evidence>
<keyword evidence="2" id="KW-1185">Reference proteome</keyword>
<evidence type="ECO:0008006" key="3">
    <source>
        <dbReference type="Google" id="ProtNLM"/>
    </source>
</evidence>
<protein>
    <recommendedName>
        <fullName evidence="3">DUF4177 domain-containing protein</fullName>
    </recommendedName>
</protein>
<accession>A0A285NK35</accession>
<sequence length="66" mass="7794">MKKFEYASLYLEPTSDDFEETINDLNKYGERGWELVSTMPINGPVPHLGTSETVQMRFYFKREIQD</sequence>
<proteinExistence type="predicted"/>
<reference evidence="2" key="1">
    <citation type="submission" date="2017-09" db="EMBL/GenBank/DDBJ databases">
        <authorList>
            <person name="Varghese N."/>
            <person name="Submissions S."/>
        </authorList>
    </citation>
    <scope>NUCLEOTIDE SEQUENCE [LARGE SCALE GENOMIC DNA]</scope>
    <source>
        <strain evidence="2">CGMCC 1.8913</strain>
    </source>
</reference>